<dbReference type="PaxDb" id="67767-A0A0J7K0R7"/>
<accession>A0A0J7K0R7</accession>
<protein>
    <submittedName>
        <fullName evidence="2">Uncharacterized protein</fullName>
    </submittedName>
</protein>
<sequence length="203" mass="22193">MIPKPYSSQLPALNKPATSMKTSSPAYILPNSRIARLIGLEISSIRFKSKLNGASHGPNGTVKSSCKTPPKPFALKLKNSTSTSTVKDIANVSPRSAKPAIALEHILDLPIDEFQRQFHQRLGFGGNVRAGAARYVPKPEAEQKPQRQRHSDRVDMPRPEAAMLRADGPELQMVLNIFGQAAFGIARHAFQFTRILNANQCAA</sequence>
<feature type="region of interest" description="Disordered" evidence="1">
    <location>
        <begin position="136"/>
        <end position="158"/>
    </location>
</feature>
<reference evidence="2 3" key="1">
    <citation type="submission" date="2015-04" db="EMBL/GenBank/DDBJ databases">
        <title>Lasius niger genome sequencing.</title>
        <authorList>
            <person name="Konorov E.A."/>
            <person name="Nikitin M.A."/>
            <person name="Kirill M.V."/>
            <person name="Chang P."/>
        </authorList>
    </citation>
    <scope>NUCLEOTIDE SEQUENCE [LARGE SCALE GENOMIC DNA]</scope>
    <source>
        <tissue evidence="2">Whole</tissue>
    </source>
</reference>
<comment type="caution">
    <text evidence="2">The sequence shown here is derived from an EMBL/GenBank/DDBJ whole genome shotgun (WGS) entry which is preliminary data.</text>
</comment>
<dbReference type="EMBL" id="LBMM01018552">
    <property type="protein sequence ID" value="KMQ83761.1"/>
    <property type="molecule type" value="Genomic_DNA"/>
</dbReference>
<dbReference type="AlphaFoldDB" id="A0A0J7K0R7"/>
<feature type="region of interest" description="Disordered" evidence="1">
    <location>
        <begin position="1"/>
        <end position="22"/>
    </location>
</feature>
<organism evidence="2 3">
    <name type="scientific">Lasius niger</name>
    <name type="common">Black garden ant</name>
    <dbReference type="NCBI Taxonomy" id="67767"/>
    <lineage>
        <taxon>Eukaryota</taxon>
        <taxon>Metazoa</taxon>
        <taxon>Ecdysozoa</taxon>
        <taxon>Arthropoda</taxon>
        <taxon>Hexapoda</taxon>
        <taxon>Insecta</taxon>
        <taxon>Pterygota</taxon>
        <taxon>Neoptera</taxon>
        <taxon>Endopterygota</taxon>
        <taxon>Hymenoptera</taxon>
        <taxon>Apocrita</taxon>
        <taxon>Aculeata</taxon>
        <taxon>Formicoidea</taxon>
        <taxon>Formicidae</taxon>
        <taxon>Formicinae</taxon>
        <taxon>Lasius</taxon>
        <taxon>Lasius</taxon>
    </lineage>
</organism>
<evidence type="ECO:0000256" key="1">
    <source>
        <dbReference type="SAM" id="MobiDB-lite"/>
    </source>
</evidence>
<gene>
    <name evidence="2" type="ORF">RF55_19169</name>
</gene>
<dbReference type="Proteomes" id="UP000036403">
    <property type="component" value="Unassembled WGS sequence"/>
</dbReference>
<evidence type="ECO:0000313" key="3">
    <source>
        <dbReference type="Proteomes" id="UP000036403"/>
    </source>
</evidence>
<evidence type="ECO:0000313" key="2">
    <source>
        <dbReference type="EMBL" id="KMQ83761.1"/>
    </source>
</evidence>
<proteinExistence type="predicted"/>
<feature type="compositionally biased region" description="Basic and acidic residues" evidence="1">
    <location>
        <begin position="137"/>
        <end position="158"/>
    </location>
</feature>
<keyword evidence="3" id="KW-1185">Reference proteome</keyword>
<name>A0A0J7K0R7_LASNI</name>